<feature type="domain" description="Bacterial Ig-like" evidence="3">
    <location>
        <begin position="3518"/>
        <end position="3602"/>
    </location>
</feature>
<feature type="domain" description="Bacterial Ig" evidence="2">
    <location>
        <begin position="486"/>
        <end position="556"/>
    </location>
</feature>
<feature type="compositionally biased region" description="Polar residues" evidence="1">
    <location>
        <begin position="2817"/>
        <end position="2826"/>
    </location>
</feature>
<feature type="domain" description="Bacterial Ig-like" evidence="3">
    <location>
        <begin position="2313"/>
        <end position="2392"/>
    </location>
</feature>
<accession>A0ABS7RWN7</accession>
<feature type="domain" description="Bacterial Ig-like" evidence="3">
    <location>
        <begin position="4043"/>
        <end position="4122"/>
    </location>
</feature>
<dbReference type="InterPro" id="IPR010221">
    <property type="entry name" value="VCBS_dom"/>
</dbReference>
<feature type="domain" description="Bacterial Ig-like" evidence="3">
    <location>
        <begin position="2491"/>
        <end position="2579"/>
    </location>
</feature>
<feature type="domain" description="Bacterial Ig-like" evidence="3">
    <location>
        <begin position="1682"/>
        <end position="1766"/>
    </location>
</feature>
<feature type="domain" description="Bacterial Ig-like" evidence="3">
    <location>
        <begin position="979"/>
        <end position="1058"/>
    </location>
</feature>
<feature type="domain" description="Bacterial Ig-like" evidence="3">
    <location>
        <begin position="3931"/>
        <end position="4020"/>
    </location>
</feature>
<feature type="domain" description="Bacterial Ig-like" evidence="3">
    <location>
        <begin position="3835"/>
        <end position="3916"/>
    </location>
</feature>
<feature type="compositionally biased region" description="Gly residues" evidence="1">
    <location>
        <begin position="2803"/>
        <end position="2815"/>
    </location>
</feature>
<feature type="domain" description="Bacterial Ig-like" evidence="3">
    <location>
        <begin position="2903"/>
        <end position="3001"/>
    </location>
</feature>
<dbReference type="NCBIfam" id="TIGR01965">
    <property type="entry name" value="VCBS_repeat"/>
    <property type="match status" value="2"/>
</dbReference>
<dbReference type="InterPro" id="IPR048051">
    <property type="entry name" value="BapA-like_prefix-like"/>
</dbReference>
<feature type="region of interest" description="Disordered" evidence="1">
    <location>
        <begin position="2702"/>
        <end position="2725"/>
    </location>
</feature>
<feature type="domain" description="Bacterial Ig-like" evidence="3">
    <location>
        <begin position="863"/>
        <end position="951"/>
    </location>
</feature>
<evidence type="ECO:0000259" key="2">
    <source>
        <dbReference type="Pfam" id="PF17936"/>
    </source>
</evidence>
<feature type="compositionally biased region" description="Low complexity" evidence="1">
    <location>
        <begin position="169"/>
        <end position="184"/>
    </location>
</feature>
<dbReference type="InterPro" id="IPR013783">
    <property type="entry name" value="Ig-like_fold"/>
</dbReference>
<feature type="domain" description="Bacterial Ig-like" evidence="3">
    <location>
        <begin position="3722"/>
        <end position="3811"/>
    </location>
</feature>
<feature type="domain" description="Bacterial Ig-like" evidence="3">
    <location>
        <begin position="760"/>
        <end position="848"/>
    </location>
</feature>
<feature type="domain" description="Bacterial Ig-like" evidence="3">
    <location>
        <begin position="2206"/>
        <end position="2285"/>
    </location>
</feature>
<feature type="domain" description="Bacterial Ig-like" evidence="3">
    <location>
        <begin position="2098"/>
        <end position="2184"/>
    </location>
</feature>
<feature type="domain" description="Bacterial Ig" evidence="2">
    <location>
        <begin position="4230"/>
        <end position="4310"/>
    </location>
</feature>
<feature type="domain" description="Bacterial Ig-like" evidence="3">
    <location>
        <begin position="3615"/>
        <end position="3707"/>
    </location>
</feature>
<dbReference type="Gene3D" id="3.30.420.430">
    <property type="match status" value="19"/>
</dbReference>
<evidence type="ECO:0000256" key="1">
    <source>
        <dbReference type="SAM" id="MobiDB-lite"/>
    </source>
</evidence>
<dbReference type="Pfam" id="PF19077">
    <property type="entry name" value="Big_13"/>
    <property type="match status" value="35"/>
</dbReference>
<feature type="compositionally biased region" description="Gly residues" evidence="1">
    <location>
        <begin position="140"/>
        <end position="168"/>
    </location>
</feature>
<dbReference type="NCBIfam" id="NF033677">
    <property type="entry name" value="biofilm_BapA_N"/>
    <property type="match status" value="1"/>
</dbReference>
<dbReference type="InterPro" id="IPR055014">
    <property type="entry name" value="BapA_Bap-like_C"/>
</dbReference>
<comment type="caution">
    <text evidence="5">The sequence shown here is derived from an EMBL/GenBank/DDBJ whole genome shotgun (WGS) entry which is preliminary data.</text>
</comment>
<feature type="domain" description="Biofilm-associated protein BapA-like prefix-like" evidence="4">
    <location>
        <begin position="1"/>
        <end position="123"/>
    </location>
</feature>
<dbReference type="RefSeq" id="WP_223074805.1">
    <property type="nucleotide sequence ID" value="NZ_JADMNK010000006.1"/>
</dbReference>
<feature type="domain" description="Bacterial Ig-like" evidence="3">
    <location>
        <begin position="1576"/>
        <end position="1664"/>
    </location>
</feature>
<reference evidence="5 6" key="1">
    <citation type="submission" date="2020-11" db="EMBL/GenBank/DDBJ databases">
        <title>Draft Genome of Enterobacter sp. strain EMC7.</title>
        <authorList>
            <person name="Barman P."/>
            <person name="Sinha S."/>
            <person name="Sen S."/>
            <person name="Chakraborty R."/>
        </authorList>
    </citation>
    <scope>NUCLEOTIDE SEQUENCE [LARGE SCALE GENOMIC DNA]</scope>
    <source>
        <strain evidence="5 6">EMC7</strain>
    </source>
</reference>
<feature type="domain" description="Bacterial Ig-like" evidence="3">
    <location>
        <begin position="2814"/>
        <end position="2894"/>
    </location>
</feature>
<feature type="domain" description="Bacterial Ig-like" evidence="3">
    <location>
        <begin position="3415"/>
        <end position="3500"/>
    </location>
</feature>
<name>A0ABS7RWN7_9ENTR</name>
<feature type="domain" description="Bacterial Ig-like" evidence="3">
    <location>
        <begin position="4148"/>
        <end position="4228"/>
    </location>
</feature>
<feature type="region of interest" description="Disordered" evidence="1">
    <location>
        <begin position="2798"/>
        <end position="2830"/>
    </location>
</feature>
<dbReference type="NCBIfam" id="TIGR03661">
    <property type="entry name" value="T1SS_VCA0849"/>
    <property type="match status" value="1"/>
</dbReference>
<evidence type="ECO:0000259" key="3">
    <source>
        <dbReference type="Pfam" id="PF19077"/>
    </source>
</evidence>
<feature type="region of interest" description="Disordered" evidence="1">
    <location>
        <begin position="285"/>
        <end position="308"/>
    </location>
</feature>
<feature type="region of interest" description="Disordered" evidence="1">
    <location>
        <begin position="140"/>
        <end position="197"/>
    </location>
</feature>
<feature type="domain" description="Bacterial Ig-like" evidence="3">
    <location>
        <begin position="1480"/>
        <end position="1559"/>
    </location>
</feature>
<dbReference type="InterPro" id="IPR044016">
    <property type="entry name" value="Big_13"/>
</dbReference>
<evidence type="ECO:0000313" key="5">
    <source>
        <dbReference type="EMBL" id="MBZ0058720.1"/>
    </source>
</evidence>
<feature type="domain" description="Bacterial Ig-like" evidence="3">
    <location>
        <begin position="384"/>
        <end position="472"/>
    </location>
</feature>
<dbReference type="Pfam" id="PF17936">
    <property type="entry name" value="Big_6"/>
    <property type="match status" value="8"/>
</dbReference>
<feature type="domain" description="Bacterial Ig-like" evidence="3">
    <location>
        <begin position="3309"/>
        <end position="3395"/>
    </location>
</feature>
<feature type="domain" description="Bacterial Ig" evidence="2">
    <location>
        <begin position="4419"/>
        <end position="4498"/>
    </location>
</feature>
<sequence length="5395" mass="539296">MSKITVISKLTHVETVTDGSQVTLNDSSIVKINAERADILEYNRNGNDLIIKLVDGETITVKNFYVSGDQGISQLVLEENNGALWWIADPMAGESYQSIASIDALLAGTTASTSEGAAIWPWALGGVAVAGGIALAAGGGGGGGGGGSDSDGGNNNGGGGDNGNGNGGNPTLPGTDPNDTTPPGAAGNLRFSADGTKLSGSAEANSIITVTDANGNVIGRGQTNGNGEFTVDLGKPYTNGETVTVTPTDGAGNVGPGTPVTAADTTPPVAPVVASVTDDVGSVTGSLTSGQTTDDARPTFSGSGEPGSSITIYDNGNAIGTAQVNTDGSWTFTPATALGDGAHQITTRATDSAGNTGPASPAFSLTVDTVAPNAPSGVTVNDTTGSVQGQLTAGQSTDANRPSLNGTGEAGSTIRIYDNGQLVGQATVGEDGKWSFTPDNPLADGPHAITLTETDLAGNTSAASEPFAFTIDRTPPALPTIDQIPYGTQVIGTAEAGSTITIFNADGTKIGTGTANARGQFSITLDEAQAVGDTFTVVATDAAGNASQPATAVVSDITPPLAPTDLAISEDGTTVTGKAEAGSTVTIRDGDVVIGGGVADADGNFSIILATPQLNGEILAATATDAAGNTGPENTVTAPDVTPPEAPVITSVVDNEDDITGVVLDGQVTNDATPVITGTGEPGSTVYILSGDIVVGSAEVNADGSWSVLTELGADGGYVLRAEVVDSEGNRSAPSNTWSFILDATAPDAPAITQVINDLPDSAGVITNNSTTNDNRPTLYGTGEAGSTISIRVDGVEVGTAQVGNGGEWSFTPATALEDGPHDIRVVAKDAAGNSSAESGAFTLTVDTTAPEVPVITRVEDNTGSVQGDVANNVPTDETRPVIHGTGPANSQISLYEGTTLLGTVTTNGDGLWSLQLATPLVNGTHAIVATVTDAVGNTSTSESFNLVVDTLAPGTPALPTITVNPDGGEQQPLSPGGSTRDTTPTLSGTGTEGDVVTIYNGTTPIGETTVQPDGTWTWTPPDGLPNGTYDLSLTVTNKDGAGNESAPSQSVSITIDTEAPDQPAAPVITDNVSEITGPVGNNGATNDTRPVISGTGTPDDIISIYDQTAAGNVKVGEAVVDVNGNWSWRPADELAQGQHSFTVTATDEAGNVSVVSNTVTVTVDSQIPAIPSIGSVDDNAGPVTGNIPAGSSSNGNTPTVTGTGENGTTVILYSNGVEVGRGLVTNGSWSITTPVLKDGPTTLTVAAVDAAGNVSGQGSDFAFTVDTVPPGIPQLLEISNSTLADGTLYVNNATPTLSGSGEPLSTITVFIDGNSVGQVQANAEGQWTLPLPEGTVLANDNHTITVVASDAAGNTSESTPVSVVVDTLPPADPVVTGIVSGGTPLNGTAEAGSTVTVTGPGGVVLGTGVANQQGEFSVALTPPQSDAVTLSVTASDPAGNASAPVDFDVPATPALPAVPVINEILDDNGTAGDVNVKGGSSNDTTPTLTGTAIAGSLVTIYLDGSTTPLGTVTADAETGAWTFPIETALSAGNHSFTVTATVGAETSGQSPGATVNIDLTAPTAPAFGTVIDDVGTVSGAIVSGKATDDDLPTFNGTATPGDVITLYSGDTVLGTATVGNTGAWSITLAQPLDDDTYSLTLTATDPAGNESPRSAPFTLVVDTTAGEVLITGANDNVDPVSGNVADGGSTNDNTPTLTGTAEAGSSVAIYDGIKLLGTVTASAQGTWTFTPTSVLAEGQHVFTAVATDSAGNVTPVSGTYTLTVDMTPPATPAIVSISDDVEGSTGLLTNGQVTNDTRPELTGTGVAGSTVHILDNGLEIGTALVSSTGNWSFTPASDLAPGPHDLRVSATDAAGNVSGTSPVFSINIDTAAPLAPVLLTAVDDVGATTSPLASGDTTNDARPTFTGSGEVGATIHIIVDEQEIGTAVVNAAGSWTFTPEAPLGEGTRSIRFTATDTAGNTGEASEPFILTVDTVAPAAPTLTSISDNVGPIQTPIATSGQATDDTTPTLTGRAEANATVTIYDNGVALDTVQANEAGDWTYTPTEALSSGSHTFTTRAADAAGNLSELSPGFTLIVDTLKPVAPTIALAQDDVAPVTGSLTSGSSTNDNLPVLTGTSEPNARVQIFEGDTLLAEGVADASGNWSIPLTEALSDDQHTFTAVAIDAAGNASDPSATFTLTVDTATPEAPVLVSVTDDVGTTVLLDNGQLTNDANPTLRGTAEAGSTVSVYDGTTLLGTALVGADNAWIFTPLSPLGDGEHTLTVTTTDAAGNVSPPTGGFVINVDATAPVAPAIVSIVDDTGSVQGPVLSGAPTNDTRPTLNGTAEAGAIVRIYDGDTLVGETIANGEGQWTLTQTTTTLTDGVHNFTATATDPAGNISPASPVISITVDTIAPGAPDSFTILNNGNTLTGRGEAGSTITVRDGDTVVGTGVVNDDGSFSLTLTTPKLNGELLTVTATDIAGNTGAEGQVTAPDTTPPAVPVITDVVDNVTDFTGTVNDGQTTNDNTPLVRGTGVANATILLYSGTELIGTTQVSAGGTWEIQLTAPLPDGGHVLTAQSADAAGNNSAPSNSWSIVVDATAPDAPVITQAINDLSGTPVAIGNNTATNDTQPTLSGTGEAGTTLSIRVDGVEVGTTQVGAGGEWTFTPEDPLGEGLRVITVVAKDAAGNTGEPSVAFNITIDTVPPVAPVITLAEDTTGTVTGDVVSDQPTDETQPLIRGTGPANSQINLYEGTTLLGTATTSATGAWSIQLATPLGNGTHALTATVTDAAGNTATSGTFNLVIDNVPPATPDIPAITVNPDGGGETTLTGGGSTRDTTPTLSGTGNEGDIVTIYNGTDPIGETTVQPGGTWTWTPPAGLPNGTYDLSLTVTNSDGAGNQSAPSQPISITIDTEAPDAPELPVVTDNVSDITGPVDNNGATNDTRPVLSGTGTPDDVITIYDQTTTGNLAVGEVVVDINGNWTWRPDLPLSEGSHSFTLTATDPAGNESPVSGAMTVTVDSQVPDIPVISSVNDNVGPVTGNVTANGSSNDNTPTVTGTGENGTTVILYSNGIEVGRGLVSGGTWTITSTALRDGPTTLTVAALDAAGNRSEAGSDFAFTLDTVPPAIPQLLDISDSTLAGGQLYANSSTPTLSGTGEPLSTISVYADNTLIGEVQTNAQGQWTLPVPAGTPLTDNPHTLTLVASDAAGNTSQSTPVNVIIDTQAPGVPVVTGIVSGGTPLNGTAEAGSTITVTGPGGAVLGTGVTNDQGQFSIALTPPQSDAVTLSLTASDVAGNTSLPGSYDVPATPALPDVPVIDAIVDDNGTGGGVNVKGLSSNDATPTVTGTAIPGSLVSVYLDGSTTPLGTVTADATTGAWSFPITTALAEGNHSFSVTATVGAETSGQSPGATVNIDLTPPAAPTLGSLVDNVGTVTGSVVSGTPTNDNQPTLNGTATPGDVITIYSGDTVLGTVPVSATGAWSFTPPAALDDGTYTLLITATDPAGNQSPPSAPFSLVVDTVTATPVITGANDDVGPVTGNVASGGVTNDNTPTLSGSAEAGSSVSIYEGTRLLGTVVANDSGIWSFTPTVVLAEGLHSFTAIATDVAGNVSTASGAYTLTVDMTPPATPVLVSVNDDVAGNTGVLVSGQLTNDARPELIGTGVAGSTVHILDNGQEIGTVLVDGTGNWRFTPTSDLAQGPHELRISATDAAGNLSGTSPAFSLTVDTVAPLAPVLATVVDDVGTVTGPVNNGGVTNDTRPTFNGTGEAGSIVSILVDGQAIGTAVVNASGSWTFTPDTALAEGLRSVTLTATDPAGNTGPASAAFTLTVDTTAPTAPTIVAAADNVGSIQTPITVSGQVTDDATPTLTGRAAASATVTLYDNGVLLGTVQASAAGDWTFTPENALGNGSHTFTASATDAAGNLSEASAGFTLIVDTVKPLAPVITLAQDDVGTVTGSLISGQRTDDTLPVLTGTSEANARVQVFEGDILLGTATADASGNWSIPLTTPLTNATHNFTAVATDAAGNVSDPSSPFSLTVDTLPPAVPVLVSVVDDVGTVTTLTSGQLTNDAKPTLSGTAEAGSTVSIYDGALLLGSVVADANSAWSFTPANPLADGLHSLTVTATDAVGNVSLATAGFTVNVDATAPTAPVITSVVDDVGTIQGPVLNGNPTNDTRLTLNGTAEANSVVRIYDGTTLVGEVTANAQGQWTLAQTTTTLTDGVHNFTATATDAAGNLSAASPVTAITVDTIAPGAPGGFSVLESGGRVNGTAEAGSTVTILGTENVTVLGSGVADASGRFSIALTTPQVNAELLHVFATDRAGNAGLTVDLRMPYSVIPTAPVITSVNDNVGSIIGNLLNGQSTDDTTPTLTGTAQPLSTITLYDNNVLLATVTTNAAGVWTYTPTVPLGNGSHAFTATAGNAVGTSPVTPLSTVIVDTVAPGTPQGTFNADGSVLSGTAEAGSTITLLLSDNSVVTTTANAQGGWSYTFLDKQSEGERITLSATDAAGNTSATGTVIAPNLPLSASDNVVGLALTTNATTSTAQYSDYGVQLVGGVGNVLSLLGDNSAQVTFTVPTGGSADMEINASATGIVLSLLNTLEIIVQRWNGTTWTTEVDTGLPQFANLLTLGASGVTLNLTGMQGGQYRVLSYNSNLLATGSYTSLDVDVVQTTAGTLSGSLVTSGNVITDTDPVSGSDSAPNGTVVTSITNASGVTVNVAAGAAGTTINGLYGTLTLHADGSYTYTLTNTSASVLGRTDTFTYNIAGKGATDDARLVITLGENTVRNSVTAVDDTASLTFGTEVHAIDYGPSSQGGFTVVGVNLGNVLNLNLLDDRSESVKYSVAEGTTRTMTIQSTVGGVALASVFDLYIYKFNPATQSYERMRTEAGWLRAPLLGGSSAPLTLTLPAGDYIFLLNTVSGITALTGYRLNVLEDHVYAVTSTTAATTGDVLQSDIVPAGTHVTQVNGVDVNATGTTRIDGQYGTLLIDADGKYTYTLRAGVGADLISTPDTFVYTVTAPNGDKDTASLNITPTPVALDAVNDVSREMVVDATPQVAAYRDDTVGVATWNAALLASTSGRGSGTFEVAANTALHDVVLHFNVASLLSLGGLNVTWTITGAGVTRSGSFNGGLLLGGTATINLPDLDLNAGTYTLSFTGSMGPLGVGQISITPYVTGTTLYLNNELTTAGHTVTGNIFDGTDSLGVLDQVHSVDSRLSITGYNGTTTTLDPYTTATATATVQGHYGVLTIGVDGHYTYALNSGVSLASMTSKETFTYKLTGDNGTSDTATLTINMAPKFVSSEHNDTFTGSAYGDTLIYEVLNNTAGNGTAGNGGNDHWTNFSLAQGDKIDISDLLVGWNGDNATLGNYLHVTNSNGNTVISVDRDGAANTYTNTTLVTLDNVQTTYEELVNQNHIITG</sequence>
<feature type="domain" description="Bacterial Ig" evidence="2">
    <location>
        <begin position="183"/>
        <end position="264"/>
    </location>
</feature>
<feature type="domain" description="Bacterial Ig-like" evidence="3">
    <location>
        <begin position="3109"/>
        <end position="3204"/>
    </location>
</feature>
<keyword evidence="6" id="KW-1185">Reference proteome</keyword>
<gene>
    <name evidence="5" type="ORF">ITX56_13050</name>
</gene>
<feature type="domain" description="Bacterial Ig" evidence="2">
    <location>
        <begin position="3206"/>
        <end position="3287"/>
    </location>
</feature>
<feature type="domain" description="Bacterial Ig-like" evidence="3">
    <location>
        <begin position="1775"/>
        <end position="1871"/>
    </location>
</feature>
<dbReference type="Pfam" id="PF22783">
    <property type="entry name" value="BapA_N"/>
    <property type="match status" value="1"/>
</dbReference>
<feature type="domain" description="Bacterial Ig" evidence="2">
    <location>
        <begin position="2394"/>
        <end position="2475"/>
    </location>
</feature>
<feature type="region of interest" description="Disordered" evidence="1">
    <location>
        <begin position="963"/>
        <end position="996"/>
    </location>
</feature>
<feature type="domain" description="Bacterial Ig-like" evidence="3">
    <location>
        <begin position="3020"/>
        <end position="3104"/>
    </location>
</feature>
<feature type="domain" description="Bacterial Ig-like" evidence="3">
    <location>
        <begin position="1181"/>
        <end position="1268"/>
    </location>
</feature>
<evidence type="ECO:0000259" key="4">
    <source>
        <dbReference type="Pfam" id="PF22783"/>
    </source>
</evidence>
<feature type="region of interest" description="Disordered" evidence="1">
    <location>
        <begin position="2913"/>
        <end position="2932"/>
    </location>
</feature>
<organism evidence="5 6">
    <name type="scientific">Leclercia barmai</name>
    <dbReference type="NCBI Taxonomy" id="2785629"/>
    <lineage>
        <taxon>Bacteria</taxon>
        <taxon>Pseudomonadati</taxon>
        <taxon>Pseudomonadota</taxon>
        <taxon>Gammaproteobacteria</taxon>
        <taxon>Enterobacterales</taxon>
        <taxon>Enterobacteriaceae</taxon>
        <taxon>Leclercia</taxon>
    </lineage>
</organism>
<dbReference type="Gene3D" id="2.60.40.10">
    <property type="entry name" value="Immunoglobulins"/>
    <property type="match status" value="21"/>
</dbReference>
<feature type="compositionally biased region" description="Polar residues" evidence="1">
    <location>
        <begin position="972"/>
        <end position="990"/>
    </location>
</feature>
<feature type="domain" description="Bacterial Ig-like" evidence="3">
    <location>
        <begin position="1998"/>
        <end position="2080"/>
    </location>
</feature>
<feature type="domain" description="Bacterial Ig-like" evidence="3">
    <location>
        <begin position="655"/>
        <end position="743"/>
    </location>
</feature>
<dbReference type="Proteomes" id="UP000706580">
    <property type="component" value="Unassembled WGS sequence"/>
</dbReference>
<feature type="domain" description="Bacterial Ig-like" evidence="3">
    <location>
        <begin position="2699"/>
        <end position="2787"/>
    </location>
</feature>
<feature type="region of interest" description="Disordered" evidence="1">
    <location>
        <begin position="866"/>
        <end position="886"/>
    </location>
</feature>
<feature type="domain" description="Bacterial Ig" evidence="2">
    <location>
        <begin position="1371"/>
        <end position="1451"/>
    </location>
</feature>
<protein>
    <submittedName>
        <fullName evidence="5">BapA prefix-like domain-containing protein</fullName>
    </submittedName>
</protein>
<feature type="domain" description="Bacterial Ig-like" evidence="3">
    <location>
        <begin position="1895"/>
        <end position="1975"/>
    </location>
</feature>
<feature type="domain" description="Bacterial Ig-like" evidence="3">
    <location>
        <begin position="1276"/>
        <end position="1368"/>
    </location>
</feature>
<feature type="domain" description="Bacterial Ig-like" evidence="3">
    <location>
        <begin position="1065"/>
        <end position="1165"/>
    </location>
</feature>
<dbReference type="NCBIfam" id="NF033510">
    <property type="entry name" value="Ca_tandemer"/>
    <property type="match status" value="41"/>
</dbReference>
<dbReference type="InterPro" id="IPR019960">
    <property type="entry name" value="T1SS_VCA0849"/>
</dbReference>
<dbReference type="NCBIfam" id="NF045619">
    <property type="entry name" value="adhes_GNV_Cterm"/>
    <property type="match status" value="1"/>
</dbReference>
<evidence type="ECO:0000313" key="6">
    <source>
        <dbReference type="Proteomes" id="UP000706580"/>
    </source>
</evidence>
<dbReference type="InterPro" id="IPR041498">
    <property type="entry name" value="Big_6"/>
</dbReference>
<feature type="domain" description="Bacterial Ig-like" evidence="3">
    <location>
        <begin position="276"/>
        <end position="369"/>
    </location>
</feature>
<feature type="domain" description="Bacterial Ig-like" evidence="3">
    <location>
        <begin position="2603"/>
        <end position="2684"/>
    </location>
</feature>
<feature type="domain" description="Bacterial Ig-like" evidence="3">
    <location>
        <begin position="4336"/>
        <end position="4417"/>
    </location>
</feature>
<dbReference type="EMBL" id="JADMNK010000006">
    <property type="protein sequence ID" value="MBZ0058720.1"/>
    <property type="molecule type" value="Genomic_DNA"/>
</dbReference>
<feature type="domain" description="Bacterial Ig" evidence="2">
    <location>
        <begin position="560"/>
        <end position="640"/>
    </location>
</feature>
<dbReference type="Pfam" id="PF17963">
    <property type="entry name" value="Big_9"/>
    <property type="match status" value="1"/>
</dbReference>
<proteinExistence type="predicted"/>